<feature type="region of interest" description="Disordered" evidence="1">
    <location>
        <begin position="18"/>
        <end position="45"/>
    </location>
</feature>
<evidence type="ECO:0000313" key="4">
    <source>
        <dbReference type="Proteomes" id="UP001597059"/>
    </source>
</evidence>
<keyword evidence="4" id="KW-1185">Reference proteome</keyword>
<dbReference type="EMBL" id="JBHTMN010000018">
    <property type="protein sequence ID" value="MFD1384768.1"/>
    <property type="molecule type" value="Genomic_DNA"/>
</dbReference>
<dbReference type="Proteomes" id="UP001597059">
    <property type="component" value="Unassembled WGS sequence"/>
</dbReference>
<feature type="domain" description="DUF5610" evidence="2">
    <location>
        <begin position="47"/>
        <end position="165"/>
    </location>
</feature>
<organism evidence="3 4">
    <name type="scientific">Rhodanobacter aciditrophus</name>
    <dbReference type="NCBI Taxonomy" id="1623218"/>
    <lineage>
        <taxon>Bacteria</taxon>
        <taxon>Pseudomonadati</taxon>
        <taxon>Pseudomonadota</taxon>
        <taxon>Gammaproteobacteria</taxon>
        <taxon>Lysobacterales</taxon>
        <taxon>Rhodanobacteraceae</taxon>
        <taxon>Rhodanobacter</taxon>
    </lineage>
</organism>
<gene>
    <name evidence="3" type="ORF">ACFQ45_15475</name>
</gene>
<sequence length="416" mass="44893">MSDSLKGLGDLASTYLSQGRAADSQASQKAVKSWGSDGYSPSTGVSRSMSILQKSVTTQVQYTFSANAETGTTQSSNSTSAKNDYSPENVAQRILSHVGNYLENLQENGADSERLSEVLETAKSAVQKGVEDATEKLKALGWLNDPVEQGISETETLVADGFDALEKLFLDSDTQVEAAQLTAVSSQSYTREDSSQFEIKTREGDIVSFNLYALQSNGSGQAISVSDDDVNYVRYESQTQEFAFDFSVEGDLNETELAAIKEMMASAGSVSDMFFSGDVAGAIQKSFDMGFDASTLASFSMTLSTSQTAKSSQAVSAYGQNSGMRSVQEPLVAYRDALESFAEKTAEIFEDFRDAATTALDAIMAMREEQASKLDSMDEMYQYQREMIARITDLIASQSEAVSDTESSEPMSSEPA</sequence>
<proteinExistence type="predicted"/>
<evidence type="ECO:0000259" key="2">
    <source>
        <dbReference type="Pfam" id="PF18433"/>
    </source>
</evidence>
<reference evidence="4" key="1">
    <citation type="journal article" date="2019" name="Int. J. Syst. Evol. Microbiol.">
        <title>The Global Catalogue of Microorganisms (GCM) 10K type strain sequencing project: providing services to taxonomists for standard genome sequencing and annotation.</title>
        <authorList>
            <consortium name="The Broad Institute Genomics Platform"/>
            <consortium name="The Broad Institute Genome Sequencing Center for Infectious Disease"/>
            <person name="Wu L."/>
            <person name="Ma J."/>
        </authorList>
    </citation>
    <scope>NUCLEOTIDE SEQUENCE [LARGE SCALE GENOMIC DNA]</scope>
    <source>
        <strain evidence="4">JCM 30774</strain>
    </source>
</reference>
<dbReference type="Pfam" id="PF18433">
    <property type="entry name" value="DUF5610"/>
    <property type="match status" value="1"/>
</dbReference>
<evidence type="ECO:0000256" key="1">
    <source>
        <dbReference type="SAM" id="MobiDB-lite"/>
    </source>
</evidence>
<name>A0ABW4B5J2_9GAMM</name>
<protein>
    <submittedName>
        <fullName evidence="3">DUF5610 domain-containing protein</fullName>
    </submittedName>
</protein>
<accession>A0ABW4B5J2</accession>
<comment type="caution">
    <text evidence="3">The sequence shown here is derived from an EMBL/GenBank/DDBJ whole genome shotgun (WGS) entry which is preliminary data.</text>
</comment>
<dbReference type="Gene3D" id="1.10.132.90">
    <property type="match status" value="1"/>
</dbReference>
<dbReference type="RefSeq" id="WP_377369304.1">
    <property type="nucleotide sequence ID" value="NZ_JBHTMN010000018.1"/>
</dbReference>
<dbReference type="InterPro" id="IPR041651">
    <property type="entry name" value="DUF5610"/>
</dbReference>
<evidence type="ECO:0000313" key="3">
    <source>
        <dbReference type="EMBL" id="MFD1384768.1"/>
    </source>
</evidence>